<proteinExistence type="predicted"/>
<accession>A0A1N7G3F1</accession>
<name>A0A1N7G3F1_9RHOB</name>
<organism evidence="1 2">
    <name type="scientific">Roseovarius nanhaiticus</name>
    <dbReference type="NCBI Taxonomy" id="573024"/>
    <lineage>
        <taxon>Bacteria</taxon>
        <taxon>Pseudomonadati</taxon>
        <taxon>Pseudomonadota</taxon>
        <taxon>Alphaproteobacteria</taxon>
        <taxon>Rhodobacterales</taxon>
        <taxon>Roseobacteraceae</taxon>
        <taxon>Roseovarius</taxon>
    </lineage>
</organism>
<dbReference type="AlphaFoldDB" id="A0A1N7G3F1"/>
<dbReference type="STRING" id="573024.SAMN05216208_0503"/>
<protein>
    <recommendedName>
        <fullName evidence="3">Membrane bound FAD containing D-sorbitol dehydrogenase</fullName>
    </recommendedName>
</protein>
<sequence>MTATPPSDFFELSAILTGFRVRTLRLAQQDADFYGVFEKVYGSAQLGDLIAFYTARRQAGSAAQQIGEAILADGSPVAETARALMVFWYLGQIAPHDGSEDLHIPSANHYAQALAWRAVQAHPTGVSTLRFGYWATPPAPFDDYL</sequence>
<dbReference type="EMBL" id="FTNV01000001">
    <property type="protein sequence ID" value="SIS07133.1"/>
    <property type="molecule type" value="Genomic_DNA"/>
</dbReference>
<dbReference type="RefSeq" id="WP_076532532.1">
    <property type="nucleotide sequence ID" value="NZ_FOAC01000001.1"/>
</dbReference>
<gene>
    <name evidence="1" type="ORF">SAMN05421666_1633</name>
</gene>
<reference evidence="1 2" key="1">
    <citation type="submission" date="2017-01" db="EMBL/GenBank/DDBJ databases">
        <authorList>
            <person name="Mah S.A."/>
            <person name="Swanson W.J."/>
            <person name="Moy G.W."/>
            <person name="Vacquier V.D."/>
        </authorList>
    </citation>
    <scope>NUCLEOTIDE SEQUENCE [LARGE SCALE GENOMIC DNA]</scope>
    <source>
        <strain evidence="1 2">DSM 29590</strain>
    </source>
</reference>
<evidence type="ECO:0000313" key="2">
    <source>
        <dbReference type="Proteomes" id="UP000186019"/>
    </source>
</evidence>
<dbReference type="OrthoDB" id="495830at2"/>
<keyword evidence="2" id="KW-1185">Reference proteome</keyword>
<dbReference type="Proteomes" id="UP000186019">
    <property type="component" value="Unassembled WGS sequence"/>
</dbReference>
<evidence type="ECO:0000313" key="1">
    <source>
        <dbReference type="EMBL" id="SIS07133.1"/>
    </source>
</evidence>
<evidence type="ECO:0008006" key="3">
    <source>
        <dbReference type="Google" id="ProtNLM"/>
    </source>
</evidence>